<gene>
    <name evidence="1" type="ORF">GCM10009613_65880</name>
</gene>
<proteinExistence type="predicted"/>
<dbReference type="Proteomes" id="UP001501414">
    <property type="component" value="Unassembled WGS sequence"/>
</dbReference>
<organism evidence="1 2">
    <name type="scientific">Pseudonocardia kongjuensis</name>
    <dbReference type="NCBI Taxonomy" id="102227"/>
    <lineage>
        <taxon>Bacteria</taxon>
        <taxon>Bacillati</taxon>
        <taxon>Actinomycetota</taxon>
        <taxon>Actinomycetes</taxon>
        <taxon>Pseudonocardiales</taxon>
        <taxon>Pseudonocardiaceae</taxon>
        <taxon>Pseudonocardia</taxon>
    </lineage>
</organism>
<protein>
    <submittedName>
        <fullName evidence="1">Uncharacterized protein</fullName>
    </submittedName>
</protein>
<accession>A0ABP4J0I3</accession>
<reference evidence="2" key="1">
    <citation type="journal article" date="2019" name="Int. J. Syst. Evol. Microbiol.">
        <title>The Global Catalogue of Microorganisms (GCM) 10K type strain sequencing project: providing services to taxonomists for standard genome sequencing and annotation.</title>
        <authorList>
            <consortium name="The Broad Institute Genomics Platform"/>
            <consortium name="The Broad Institute Genome Sequencing Center for Infectious Disease"/>
            <person name="Wu L."/>
            <person name="Ma J."/>
        </authorList>
    </citation>
    <scope>NUCLEOTIDE SEQUENCE [LARGE SCALE GENOMIC DNA]</scope>
    <source>
        <strain evidence="2">JCM 11896</strain>
    </source>
</reference>
<evidence type="ECO:0000313" key="1">
    <source>
        <dbReference type="EMBL" id="GAA1404094.1"/>
    </source>
</evidence>
<evidence type="ECO:0000313" key="2">
    <source>
        <dbReference type="Proteomes" id="UP001501414"/>
    </source>
</evidence>
<keyword evidence="2" id="KW-1185">Reference proteome</keyword>
<name>A0ABP4J0I3_9PSEU</name>
<sequence length="100" mass="10671">MPVLLKPDSVTDMMEMMILDDNGAVTGWRVATRSAGLARLAETREEVARLAAAHGVAVTPEVYEIGLVTHSRECGGRHCPDELGMGPGCSFEGLNLTETT</sequence>
<dbReference type="EMBL" id="BAAAJK010000073">
    <property type="protein sequence ID" value="GAA1404094.1"/>
    <property type="molecule type" value="Genomic_DNA"/>
</dbReference>
<comment type="caution">
    <text evidence="1">The sequence shown here is derived from an EMBL/GenBank/DDBJ whole genome shotgun (WGS) entry which is preliminary data.</text>
</comment>